<dbReference type="InterPro" id="IPR017853">
    <property type="entry name" value="GH"/>
</dbReference>
<dbReference type="InterPro" id="IPR014718">
    <property type="entry name" value="GH-type_carb-bd"/>
</dbReference>
<protein>
    <submittedName>
        <fullName evidence="7">Glycoside hydrolase family 97 protein</fullName>
    </submittedName>
</protein>
<evidence type="ECO:0000259" key="4">
    <source>
        <dbReference type="Pfam" id="PF10566"/>
    </source>
</evidence>
<feature type="domain" description="Glycosyl-hydrolase 97 N-terminal" evidence="5">
    <location>
        <begin position="28"/>
        <end position="266"/>
    </location>
</feature>
<evidence type="ECO:0000259" key="6">
    <source>
        <dbReference type="Pfam" id="PF14509"/>
    </source>
</evidence>
<dbReference type="RefSeq" id="WP_169674104.1">
    <property type="nucleotide sequence ID" value="NZ_JABBHF010000007.1"/>
</dbReference>
<keyword evidence="7" id="KW-0378">Hydrolase</keyword>
<organism evidence="7 8">
    <name type="scientific">Flavivirga algicola</name>
    <dbReference type="NCBI Taxonomy" id="2729136"/>
    <lineage>
        <taxon>Bacteria</taxon>
        <taxon>Pseudomonadati</taxon>
        <taxon>Bacteroidota</taxon>
        <taxon>Flavobacteriia</taxon>
        <taxon>Flavobacteriales</taxon>
        <taxon>Flavobacteriaceae</taxon>
        <taxon>Flavivirga</taxon>
    </lineage>
</organism>
<sequence length="638" mass="72510">MKFIKQILTVVICSTLSVGCKEESPQILSPNGDLKLHFSISKNALLITQLFKGDTIIKKSPLGLTINGSDILRDFELKKIEKQNFKETWKPVIGKAKQVENNYNELTFHGISNGKNNIEFNVVLRCYNDGFAYRYNIPKQDGKDSIQINSESTKLAFNSDFTFWGYNGEHHNIGPLIWSKSKDSTYRIPLVTKQNNNTYVGIHEAEIIRYAPFEIKKNTGGDNSVGIKVKETKDELPIKTSWRTFIIGENPGDLVNSNLLVNLNEPCKIEDISWIKPGRAVWDWRVWGYKSNDGFEYGLNTKSHFRFIDFAAENNIQYLLIDADWYGPEFEQNSDPTKAREGINIENCMAYAKSKGIGVILYLNDVGAKKFGLERVLKQFSDWGASGVKYGFMRGSIEKKVRHTRSVVELCAKYKLMVNFHDGPIPPSGDDRTWPNLITKEFCHSQADALRSYYPETIVTTTFVNMMAGAIDNCDGWFDFDNSIERVRVFQEIPGTVAAEVAKLIVVYTGMNIMPDAPEEYLKKNDLFDCIRKMPAQFDSFKVVDGEIGAYIVAARQAGENWFVGALTNRESRELNIELSFLSENENYNVTIYEDAETTHFLDERESYKIRKEVVKKGDNIKLKLAKGGGASLHLEKI</sequence>
<reference evidence="7 8" key="1">
    <citation type="submission" date="2020-04" db="EMBL/GenBank/DDBJ databases">
        <title>A Flavivirga sp. nov.</title>
        <authorList>
            <person name="Sun X."/>
        </authorList>
    </citation>
    <scope>NUCLEOTIDE SEQUENCE [LARGE SCALE GENOMIC DNA]</scope>
    <source>
        <strain evidence="7 8">Y03</strain>
    </source>
</reference>
<evidence type="ECO:0000256" key="1">
    <source>
        <dbReference type="ARBA" id="ARBA00001913"/>
    </source>
</evidence>
<evidence type="ECO:0000256" key="3">
    <source>
        <dbReference type="ARBA" id="ARBA00022837"/>
    </source>
</evidence>
<evidence type="ECO:0000259" key="5">
    <source>
        <dbReference type="Pfam" id="PF14508"/>
    </source>
</evidence>
<dbReference type="SUPFAM" id="SSF51445">
    <property type="entry name" value="(Trans)glycosidases"/>
    <property type="match status" value="1"/>
</dbReference>
<accession>A0ABX1RXU6</accession>
<keyword evidence="8" id="KW-1185">Reference proteome</keyword>
<evidence type="ECO:0000313" key="8">
    <source>
        <dbReference type="Proteomes" id="UP000746690"/>
    </source>
</evidence>
<comment type="caution">
    <text evidence="7">The sequence shown here is derived from an EMBL/GenBank/DDBJ whole genome shotgun (WGS) entry which is preliminary data.</text>
</comment>
<dbReference type="Proteomes" id="UP000746690">
    <property type="component" value="Unassembled WGS sequence"/>
</dbReference>
<name>A0ABX1RXU6_9FLAO</name>
<dbReference type="InterPro" id="IPR052720">
    <property type="entry name" value="Glycosyl_hydrolase_97"/>
</dbReference>
<dbReference type="InterPro" id="IPR019563">
    <property type="entry name" value="GH97_catalytic"/>
</dbReference>
<evidence type="ECO:0000313" key="7">
    <source>
        <dbReference type="EMBL" id="NMH88392.1"/>
    </source>
</evidence>
<proteinExistence type="predicted"/>
<dbReference type="InterPro" id="IPR013785">
    <property type="entry name" value="Aldolase_TIM"/>
</dbReference>
<dbReference type="InterPro" id="IPR029483">
    <property type="entry name" value="GH97_C"/>
</dbReference>
<dbReference type="PROSITE" id="PS51257">
    <property type="entry name" value="PROKAR_LIPOPROTEIN"/>
    <property type="match status" value="1"/>
</dbReference>
<dbReference type="Gene3D" id="3.20.20.70">
    <property type="entry name" value="Aldolase class I"/>
    <property type="match status" value="1"/>
</dbReference>
<dbReference type="Pfam" id="PF14509">
    <property type="entry name" value="GH97_C"/>
    <property type="match status" value="1"/>
</dbReference>
<dbReference type="Pfam" id="PF14508">
    <property type="entry name" value="GH97_N"/>
    <property type="match status" value="1"/>
</dbReference>
<evidence type="ECO:0000256" key="2">
    <source>
        <dbReference type="ARBA" id="ARBA00011245"/>
    </source>
</evidence>
<dbReference type="Gene3D" id="2.70.98.10">
    <property type="match status" value="1"/>
</dbReference>
<dbReference type="PANTHER" id="PTHR35803">
    <property type="entry name" value="GLUCAN 1,4-ALPHA-GLUCOSIDASE SUSB-RELATED"/>
    <property type="match status" value="1"/>
</dbReference>
<dbReference type="EMBL" id="JABBHF010000007">
    <property type="protein sequence ID" value="NMH88392.1"/>
    <property type="molecule type" value="Genomic_DNA"/>
</dbReference>
<comment type="cofactor">
    <cofactor evidence="1">
        <name>Ca(2+)</name>
        <dbReference type="ChEBI" id="CHEBI:29108"/>
    </cofactor>
</comment>
<comment type="subunit">
    <text evidence="2">Monomer.</text>
</comment>
<feature type="domain" description="Glycosyl-hydrolase 97 C-terminal oligomerisation" evidence="6">
    <location>
        <begin position="538"/>
        <end position="635"/>
    </location>
</feature>
<dbReference type="Pfam" id="PF10566">
    <property type="entry name" value="Glyco_hydro_97"/>
    <property type="match status" value="1"/>
</dbReference>
<feature type="domain" description="Glycosyl-hydrolase 97 catalytic" evidence="4">
    <location>
        <begin position="290"/>
        <end position="441"/>
    </location>
</feature>
<dbReference type="InterPro" id="IPR029486">
    <property type="entry name" value="GH97_N"/>
</dbReference>
<dbReference type="GO" id="GO:0016787">
    <property type="term" value="F:hydrolase activity"/>
    <property type="evidence" value="ECO:0007669"/>
    <property type="project" value="UniProtKB-KW"/>
</dbReference>
<gene>
    <name evidence="7" type="ORF">HHX25_12830</name>
</gene>
<keyword evidence="3" id="KW-0106">Calcium</keyword>